<feature type="non-terminal residue" evidence="2">
    <location>
        <position position="178"/>
    </location>
</feature>
<dbReference type="EMBL" id="CACRXK020010214">
    <property type="protein sequence ID" value="CAB4018902.1"/>
    <property type="molecule type" value="Genomic_DNA"/>
</dbReference>
<evidence type="ECO:0000313" key="2">
    <source>
        <dbReference type="EMBL" id="CAB4018902.1"/>
    </source>
</evidence>
<keyword evidence="3" id="KW-1185">Reference proteome</keyword>
<dbReference type="OrthoDB" id="250548at2759"/>
<dbReference type="PANTHER" id="PTHR22876:SF5">
    <property type="entry name" value="CHROMOSOME 9 OPEN READING FRAME 85"/>
    <property type="match status" value="1"/>
</dbReference>
<dbReference type="AlphaFoldDB" id="A0A7D9EUT0"/>
<dbReference type="InterPro" id="IPR019351">
    <property type="entry name" value="DUF2039"/>
</dbReference>
<feature type="compositionally biased region" description="Basic and acidic residues" evidence="1">
    <location>
        <begin position="1"/>
        <end position="10"/>
    </location>
</feature>
<sequence>MSSRKGDNKKKGQKYQNATAFKNNLHDTSKSAKAINGLVVQGVCERCREIIEWKKKYKKYKPLTAPKKCVKCGQKTVKHAYHTICMNCAAEDGVCEKCGSTGSGIERSKGTEAEQAAKDSQLQAEIKYLSERERRTFFRALERGTLTEDGATENSEETSEEEEPCFRVSSHCQDLTYK</sequence>
<dbReference type="Pfam" id="PF10217">
    <property type="entry name" value="DUF2039"/>
    <property type="match status" value="1"/>
</dbReference>
<feature type="region of interest" description="Disordered" evidence="1">
    <location>
        <begin position="1"/>
        <end position="22"/>
    </location>
</feature>
<accession>A0A7D9EUT0</accession>
<dbReference type="PANTHER" id="PTHR22876">
    <property type="entry name" value="ZGC:101016"/>
    <property type="match status" value="1"/>
</dbReference>
<gene>
    <name evidence="2" type="ORF">PACLA_8A044413</name>
</gene>
<comment type="caution">
    <text evidence="2">The sequence shown here is derived from an EMBL/GenBank/DDBJ whole genome shotgun (WGS) entry which is preliminary data.</text>
</comment>
<name>A0A7D9EUT0_PARCT</name>
<proteinExistence type="predicted"/>
<evidence type="ECO:0000313" key="3">
    <source>
        <dbReference type="Proteomes" id="UP001152795"/>
    </source>
</evidence>
<feature type="region of interest" description="Disordered" evidence="1">
    <location>
        <begin position="142"/>
        <end position="178"/>
    </location>
</feature>
<organism evidence="2 3">
    <name type="scientific">Paramuricea clavata</name>
    <name type="common">Red gorgonian</name>
    <name type="synonym">Violescent sea-whip</name>
    <dbReference type="NCBI Taxonomy" id="317549"/>
    <lineage>
        <taxon>Eukaryota</taxon>
        <taxon>Metazoa</taxon>
        <taxon>Cnidaria</taxon>
        <taxon>Anthozoa</taxon>
        <taxon>Octocorallia</taxon>
        <taxon>Malacalcyonacea</taxon>
        <taxon>Plexauridae</taxon>
        <taxon>Paramuricea</taxon>
    </lineage>
</organism>
<evidence type="ECO:0000256" key="1">
    <source>
        <dbReference type="SAM" id="MobiDB-lite"/>
    </source>
</evidence>
<dbReference type="Proteomes" id="UP001152795">
    <property type="component" value="Unassembled WGS sequence"/>
</dbReference>
<reference evidence="2" key="1">
    <citation type="submission" date="2020-04" db="EMBL/GenBank/DDBJ databases">
        <authorList>
            <person name="Alioto T."/>
            <person name="Alioto T."/>
            <person name="Gomez Garrido J."/>
        </authorList>
    </citation>
    <scope>NUCLEOTIDE SEQUENCE</scope>
    <source>
        <strain evidence="2">A484AB</strain>
    </source>
</reference>
<protein>
    <submittedName>
        <fullName evidence="2">Uncharacterized protein</fullName>
    </submittedName>
</protein>
<feature type="compositionally biased region" description="Acidic residues" evidence="1">
    <location>
        <begin position="150"/>
        <end position="163"/>
    </location>
</feature>